<sequence>MVSKKKRPNTPVVEVESASQANCVAPDPDTQSPSPATADVEENRDEKRLYFKDPAFQRASKNSNIKKKGGRSLKQILTQERALPWLPTCILYSSINAPPSFKPSKKYSDISGLPAKYTDPQTKLYYANSDEFSTIRRLPSDIVAGYLSLRRANNLIS</sequence>
<dbReference type="InterPro" id="IPR013272">
    <property type="entry name" value="Vps72/YL1_C"/>
</dbReference>
<dbReference type="Proteomes" id="UP001219518">
    <property type="component" value="Unassembled WGS sequence"/>
</dbReference>
<protein>
    <submittedName>
        <fullName evidence="7">INO80 complex subunit C</fullName>
    </submittedName>
</protein>
<proteinExistence type="predicted"/>
<organism evidence="7 8">
    <name type="scientific">Frankliniella fusca</name>
    <dbReference type="NCBI Taxonomy" id="407009"/>
    <lineage>
        <taxon>Eukaryota</taxon>
        <taxon>Metazoa</taxon>
        <taxon>Ecdysozoa</taxon>
        <taxon>Arthropoda</taxon>
        <taxon>Hexapoda</taxon>
        <taxon>Insecta</taxon>
        <taxon>Pterygota</taxon>
        <taxon>Neoptera</taxon>
        <taxon>Paraneoptera</taxon>
        <taxon>Thysanoptera</taxon>
        <taxon>Terebrantia</taxon>
        <taxon>Thripoidea</taxon>
        <taxon>Thripidae</taxon>
        <taxon>Frankliniella</taxon>
    </lineage>
</organism>
<accession>A0AAE1LAG3</accession>
<keyword evidence="8" id="KW-1185">Reference proteome</keyword>
<dbReference type="GO" id="GO:0006338">
    <property type="term" value="P:chromatin remodeling"/>
    <property type="evidence" value="ECO:0007669"/>
    <property type="project" value="InterPro"/>
</dbReference>
<dbReference type="PANTHER" id="PTHR31200:SF1">
    <property type="entry name" value="INO80 COMPLEX SUBUNIT C"/>
    <property type="match status" value="1"/>
</dbReference>
<comment type="subcellular location">
    <subcellularLocation>
        <location evidence="1">Nucleus</location>
    </subcellularLocation>
</comment>
<evidence type="ECO:0000256" key="5">
    <source>
        <dbReference type="SAM" id="MobiDB-lite"/>
    </source>
</evidence>
<feature type="domain" description="Vps72/YL1 C-terminal" evidence="6">
    <location>
        <begin position="106"/>
        <end position="135"/>
    </location>
</feature>
<reference evidence="7" key="2">
    <citation type="journal article" date="2023" name="BMC Genomics">
        <title>Pest status, molecular evolution, and epigenetic factors derived from the genome assembly of Frankliniella fusca, a thysanopteran phytovirus vector.</title>
        <authorList>
            <person name="Catto M.A."/>
            <person name="Labadie P.E."/>
            <person name="Jacobson A.L."/>
            <person name="Kennedy G.G."/>
            <person name="Srinivasan R."/>
            <person name="Hunt B.G."/>
        </authorList>
    </citation>
    <scope>NUCLEOTIDE SEQUENCE</scope>
    <source>
        <strain evidence="7">PL_HMW_Pooled</strain>
    </source>
</reference>
<feature type="region of interest" description="Disordered" evidence="5">
    <location>
        <begin position="1"/>
        <end position="53"/>
    </location>
</feature>
<reference evidence="7" key="1">
    <citation type="submission" date="2021-07" db="EMBL/GenBank/DDBJ databases">
        <authorList>
            <person name="Catto M.A."/>
            <person name="Jacobson A."/>
            <person name="Kennedy G."/>
            <person name="Labadie P."/>
            <person name="Hunt B.G."/>
            <person name="Srinivasan R."/>
        </authorList>
    </citation>
    <scope>NUCLEOTIDE SEQUENCE</scope>
    <source>
        <strain evidence="7">PL_HMW_Pooled</strain>
        <tissue evidence="7">Head</tissue>
    </source>
</reference>
<dbReference type="AlphaFoldDB" id="A0AAE1LAG3"/>
<keyword evidence="4" id="KW-0539">Nucleus</keyword>
<evidence type="ECO:0000256" key="3">
    <source>
        <dbReference type="ARBA" id="ARBA00023163"/>
    </source>
</evidence>
<evidence type="ECO:0000313" key="7">
    <source>
        <dbReference type="EMBL" id="KAK3912801.1"/>
    </source>
</evidence>
<gene>
    <name evidence="7" type="ORF">KUF71_004751</name>
</gene>
<dbReference type="InterPro" id="IPR029525">
    <property type="entry name" value="INO80C/Ies6"/>
</dbReference>
<dbReference type="SMART" id="SM00993">
    <property type="entry name" value="YL1_C"/>
    <property type="match status" value="1"/>
</dbReference>
<dbReference type="PANTHER" id="PTHR31200">
    <property type="entry name" value="INO80 COMPLEX SUBUNIT C"/>
    <property type="match status" value="1"/>
</dbReference>
<dbReference type="GO" id="GO:0031011">
    <property type="term" value="C:Ino80 complex"/>
    <property type="evidence" value="ECO:0007669"/>
    <property type="project" value="InterPro"/>
</dbReference>
<evidence type="ECO:0000256" key="4">
    <source>
        <dbReference type="ARBA" id="ARBA00023242"/>
    </source>
</evidence>
<evidence type="ECO:0000259" key="6">
    <source>
        <dbReference type="SMART" id="SM00993"/>
    </source>
</evidence>
<evidence type="ECO:0000256" key="1">
    <source>
        <dbReference type="ARBA" id="ARBA00004123"/>
    </source>
</evidence>
<dbReference type="EMBL" id="JAHWGI010000302">
    <property type="protein sequence ID" value="KAK3912801.1"/>
    <property type="molecule type" value="Genomic_DNA"/>
</dbReference>
<keyword evidence="3" id="KW-0804">Transcription</keyword>
<keyword evidence="2" id="KW-0805">Transcription regulation</keyword>
<evidence type="ECO:0000256" key="2">
    <source>
        <dbReference type="ARBA" id="ARBA00023015"/>
    </source>
</evidence>
<dbReference type="Pfam" id="PF08265">
    <property type="entry name" value="YL1_C"/>
    <property type="match status" value="1"/>
</dbReference>
<comment type="caution">
    <text evidence="7">The sequence shown here is derived from an EMBL/GenBank/DDBJ whole genome shotgun (WGS) entry which is preliminary data.</text>
</comment>
<name>A0AAE1LAG3_9NEOP</name>
<evidence type="ECO:0000313" key="8">
    <source>
        <dbReference type="Proteomes" id="UP001219518"/>
    </source>
</evidence>